<feature type="DNA-binding region" description="Homeobox" evidence="8">
    <location>
        <begin position="602"/>
        <end position="661"/>
    </location>
</feature>
<feature type="region of interest" description="Disordered" evidence="11">
    <location>
        <begin position="430"/>
        <end position="456"/>
    </location>
</feature>
<comment type="subcellular location">
    <subcellularLocation>
        <location evidence="1 8 9">Nucleus</location>
    </subcellularLocation>
</comment>
<dbReference type="PRINTS" id="PR00028">
    <property type="entry name" value="POUDOMAIN"/>
</dbReference>
<evidence type="ECO:0000256" key="5">
    <source>
        <dbReference type="ARBA" id="ARBA00023163"/>
    </source>
</evidence>
<dbReference type="PROSITE" id="PS50071">
    <property type="entry name" value="HOMEOBOX_2"/>
    <property type="match status" value="1"/>
</dbReference>
<dbReference type="Ensembl" id="ENSCCAT00000041494.1">
    <property type="protein sequence ID" value="ENSCCAP00000023984.1"/>
    <property type="gene ID" value="ENSCCAG00000029778.1"/>
</dbReference>
<dbReference type="Gene3D" id="1.10.10.60">
    <property type="entry name" value="Homeodomain-like"/>
    <property type="match status" value="1"/>
</dbReference>
<dbReference type="SUPFAM" id="SSF47413">
    <property type="entry name" value="lambda repressor-like DNA-binding domains"/>
    <property type="match status" value="1"/>
</dbReference>
<evidence type="ECO:0000256" key="4">
    <source>
        <dbReference type="ARBA" id="ARBA00023155"/>
    </source>
</evidence>
<evidence type="ECO:0000256" key="6">
    <source>
        <dbReference type="ARBA" id="ARBA00023242"/>
    </source>
</evidence>
<dbReference type="PROSITE" id="PS00035">
    <property type="entry name" value="POU_1"/>
    <property type="match status" value="1"/>
</dbReference>
<dbReference type="SMART" id="SM00389">
    <property type="entry name" value="HOX"/>
    <property type="match status" value="1"/>
</dbReference>
<dbReference type="Pfam" id="PF00046">
    <property type="entry name" value="Homeodomain"/>
    <property type="match status" value="1"/>
</dbReference>
<keyword evidence="5 10" id="KW-0804">Transcription</keyword>
<evidence type="ECO:0000256" key="8">
    <source>
        <dbReference type="PROSITE-ProRule" id="PRU00108"/>
    </source>
</evidence>
<evidence type="ECO:0000256" key="1">
    <source>
        <dbReference type="ARBA" id="ARBA00004123"/>
    </source>
</evidence>
<evidence type="ECO:0000256" key="3">
    <source>
        <dbReference type="ARBA" id="ARBA00023125"/>
    </source>
</evidence>
<dbReference type="PANTHER" id="PTHR11636:SF68">
    <property type="entry name" value="POU DOMAIN, CLASS 6, TRANSCRIPTION FACTOR 2"/>
    <property type="match status" value="1"/>
</dbReference>
<evidence type="ECO:0000256" key="10">
    <source>
        <dbReference type="RuleBase" id="RU361194"/>
    </source>
</evidence>
<keyword evidence="6 8" id="KW-0539">Nucleus</keyword>
<gene>
    <name evidence="14" type="primary">POU6F2</name>
</gene>
<dbReference type="SMART" id="SM00352">
    <property type="entry name" value="POU"/>
    <property type="match status" value="1"/>
</dbReference>
<keyword evidence="4 8" id="KW-0371">Homeobox</keyword>
<feature type="domain" description="POU-specific" evidence="13">
    <location>
        <begin position="471"/>
        <end position="581"/>
    </location>
</feature>
<evidence type="ECO:0000256" key="11">
    <source>
        <dbReference type="SAM" id="MobiDB-lite"/>
    </source>
</evidence>
<dbReference type="FunFam" id="1.10.10.60:FF:000051">
    <property type="entry name" value="POU domain protein"/>
    <property type="match status" value="1"/>
</dbReference>
<reference evidence="14" key="2">
    <citation type="submission" date="2025-09" db="UniProtKB">
        <authorList>
            <consortium name="Ensembl"/>
        </authorList>
    </citation>
    <scope>IDENTIFICATION</scope>
</reference>
<feature type="compositionally biased region" description="Polar residues" evidence="11">
    <location>
        <begin position="77"/>
        <end position="86"/>
    </location>
</feature>
<dbReference type="Gene3D" id="1.10.260.40">
    <property type="entry name" value="lambda repressor-like DNA-binding domains"/>
    <property type="match status" value="1"/>
</dbReference>
<feature type="compositionally biased region" description="Low complexity" evidence="11">
    <location>
        <begin position="182"/>
        <end position="211"/>
    </location>
</feature>
<dbReference type="PANTHER" id="PTHR11636">
    <property type="entry name" value="POU DOMAIN"/>
    <property type="match status" value="1"/>
</dbReference>
<dbReference type="GO" id="GO:0000978">
    <property type="term" value="F:RNA polymerase II cis-regulatory region sequence-specific DNA binding"/>
    <property type="evidence" value="ECO:0007669"/>
    <property type="project" value="TreeGrafter"/>
</dbReference>
<dbReference type="GeneTree" id="ENSGT00940000156175"/>
<dbReference type="InterPro" id="IPR000327">
    <property type="entry name" value="POU_dom"/>
</dbReference>
<feature type="compositionally biased region" description="Low complexity" evidence="11">
    <location>
        <begin position="433"/>
        <end position="456"/>
    </location>
</feature>
<dbReference type="PROSITE" id="PS00465">
    <property type="entry name" value="POU_2"/>
    <property type="match status" value="1"/>
</dbReference>
<evidence type="ECO:0000259" key="12">
    <source>
        <dbReference type="PROSITE" id="PS50071"/>
    </source>
</evidence>
<evidence type="ECO:0000256" key="2">
    <source>
        <dbReference type="ARBA" id="ARBA00023015"/>
    </source>
</evidence>
<accession>A0A2K5R781</accession>
<dbReference type="InterPro" id="IPR009057">
    <property type="entry name" value="Homeodomain-like_sf"/>
</dbReference>
<dbReference type="STRING" id="9516.ENSCCAP00000023984"/>
<dbReference type="GO" id="GO:0005634">
    <property type="term" value="C:nucleus"/>
    <property type="evidence" value="ECO:0007669"/>
    <property type="project" value="UniProtKB-SubCell"/>
</dbReference>
<evidence type="ECO:0000313" key="15">
    <source>
        <dbReference type="Proteomes" id="UP000233040"/>
    </source>
</evidence>
<evidence type="ECO:0000256" key="7">
    <source>
        <dbReference type="ARBA" id="ARBA00061425"/>
    </source>
</evidence>
<evidence type="ECO:0000259" key="13">
    <source>
        <dbReference type="PROSITE" id="PS51179"/>
    </source>
</evidence>
<protein>
    <recommendedName>
        <fullName evidence="10">POU domain protein</fullName>
    </recommendedName>
</protein>
<reference evidence="14" key="1">
    <citation type="submission" date="2025-08" db="UniProtKB">
        <authorList>
            <consortium name="Ensembl"/>
        </authorList>
    </citation>
    <scope>IDENTIFICATION</scope>
</reference>
<dbReference type="InterPro" id="IPR001356">
    <property type="entry name" value="HD"/>
</dbReference>
<organism evidence="14 15">
    <name type="scientific">Cebus imitator</name>
    <name type="common">Panamanian white-faced capuchin</name>
    <name type="synonym">Cebus capucinus imitator</name>
    <dbReference type="NCBI Taxonomy" id="2715852"/>
    <lineage>
        <taxon>Eukaryota</taxon>
        <taxon>Metazoa</taxon>
        <taxon>Chordata</taxon>
        <taxon>Craniata</taxon>
        <taxon>Vertebrata</taxon>
        <taxon>Euteleostomi</taxon>
        <taxon>Mammalia</taxon>
        <taxon>Eutheria</taxon>
        <taxon>Euarchontoglires</taxon>
        <taxon>Primates</taxon>
        <taxon>Haplorrhini</taxon>
        <taxon>Platyrrhini</taxon>
        <taxon>Cebidae</taxon>
        <taxon>Cebinae</taxon>
        <taxon>Cebus</taxon>
    </lineage>
</organism>
<feature type="compositionally biased region" description="Pro residues" evidence="11">
    <location>
        <begin position="212"/>
        <end position="233"/>
    </location>
</feature>
<dbReference type="InterPro" id="IPR010982">
    <property type="entry name" value="Lambda_DNA-bd_dom_sf"/>
</dbReference>
<feature type="compositionally biased region" description="Basic and acidic residues" evidence="11">
    <location>
        <begin position="25"/>
        <end position="35"/>
    </location>
</feature>
<feature type="domain" description="Homeobox" evidence="12">
    <location>
        <begin position="600"/>
        <end position="660"/>
    </location>
</feature>
<dbReference type="OMA" id="TAPGMNQ"/>
<dbReference type="CDD" id="cd00086">
    <property type="entry name" value="homeodomain"/>
    <property type="match status" value="1"/>
</dbReference>
<feature type="region of interest" description="Disordered" evidence="11">
    <location>
        <begin position="25"/>
        <end position="92"/>
    </location>
</feature>
<feature type="compositionally biased region" description="Low complexity" evidence="11">
    <location>
        <begin position="234"/>
        <end position="275"/>
    </location>
</feature>
<comment type="similarity">
    <text evidence="7">Belongs to the POU transcription factor family. Class-6 subfamily.</text>
</comment>
<keyword evidence="15" id="KW-1185">Reference proteome</keyword>
<evidence type="ECO:0000313" key="14">
    <source>
        <dbReference type="Ensembl" id="ENSCCAP00000023984.1"/>
    </source>
</evidence>
<sequence>ISALLDPMIAGQVSKPLLSVRSEMNAELRGEDKAATSDSELNEPLLAPVESNDSEDTPSKLFGARGNPALSDPGTPDQHQASQTHPTFPVGPQPLLTAQQLASAVAGVMPGGPPALNQPILIPFNMAGQLGGQQGLVLTLPTANLTNIQGLVAAAAAGGIMTLPLQNLQATSSLNSQLQQLQLQLQQQQQPPPSTNQHPQPALQAPSQSQQQPPPQPTPPQQPPPASQQPPAPTSQLQQAPQPQQQQPHSHPQNQNQPSPTQQSSSPPQKPSQSPGHGLPSPLTPPNPLQLVNNPLASQAAAAAAAMSSIASSQAFGNALSSLQGVTGQLVTNAQGQIIGTIPLMPNPGPSSQAASGTQGLQVQPITPQLLTNAQGQIIATVIGNQILPVINTQGITLSPIKPGQQLHQPSQTSVGQAASQGNLLHLAHSQASMSQSPVRQASSSSSSSSSSSALSVGQLVSNPQTAAGEVDGVNLEEIREFAKAFKIRRLSLGLTQTQVGQALSATEGPAYSQSAICRHTILRSHFFLPQEAQENTIASSLTAKLNPGLLYPARFEKLDITPKSAQKIKPVLERWMAEAEARHRAGMQNLTEFIGSEPSKKRKRRTSFTPQALEILNAHFEKNTHPSGQEMTEIAEKLNYDREVVRVWFCNKRQALKNTIKRLKQHEPATAVPLEPLTDSLEENS</sequence>
<dbReference type="Proteomes" id="UP000233040">
    <property type="component" value="Unassembled WGS sequence"/>
</dbReference>
<proteinExistence type="inferred from homology"/>
<dbReference type="PROSITE" id="PS51179">
    <property type="entry name" value="POU_3"/>
    <property type="match status" value="1"/>
</dbReference>
<dbReference type="InterPro" id="IPR050255">
    <property type="entry name" value="POU_domain_TF"/>
</dbReference>
<dbReference type="SUPFAM" id="SSF46689">
    <property type="entry name" value="Homeodomain-like"/>
    <property type="match status" value="1"/>
</dbReference>
<dbReference type="InterPro" id="IPR013847">
    <property type="entry name" value="POU"/>
</dbReference>
<name>A0A2K5R781_CEBIM</name>
<dbReference type="AlphaFoldDB" id="A0A2K5R781"/>
<keyword evidence="3 8" id="KW-0238">DNA-binding</keyword>
<dbReference type="GO" id="GO:0000981">
    <property type="term" value="F:DNA-binding transcription factor activity, RNA polymerase II-specific"/>
    <property type="evidence" value="ECO:0007669"/>
    <property type="project" value="TreeGrafter"/>
</dbReference>
<keyword evidence="2" id="KW-0805">Transcription regulation</keyword>
<dbReference type="Pfam" id="PF00157">
    <property type="entry name" value="Pou"/>
    <property type="match status" value="2"/>
</dbReference>
<evidence type="ECO:0000256" key="9">
    <source>
        <dbReference type="RuleBase" id="RU000682"/>
    </source>
</evidence>
<feature type="region of interest" description="Disordered" evidence="11">
    <location>
        <begin position="182"/>
        <end position="292"/>
    </location>
</feature>